<gene>
    <name evidence="1" type="ORF">DHETER_LOCUS5484</name>
</gene>
<dbReference type="EMBL" id="CAJVPU010006135">
    <property type="protein sequence ID" value="CAG8557166.1"/>
    <property type="molecule type" value="Genomic_DNA"/>
</dbReference>
<feature type="non-terminal residue" evidence="1">
    <location>
        <position position="1"/>
    </location>
</feature>
<organism evidence="1 2">
    <name type="scientific">Dentiscutata heterogama</name>
    <dbReference type="NCBI Taxonomy" id="1316150"/>
    <lineage>
        <taxon>Eukaryota</taxon>
        <taxon>Fungi</taxon>
        <taxon>Fungi incertae sedis</taxon>
        <taxon>Mucoromycota</taxon>
        <taxon>Glomeromycotina</taxon>
        <taxon>Glomeromycetes</taxon>
        <taxon>Diversisporales</taxon>
        <taxon>Gigasporaceae</taxon>
        <taxon>Dentiscutata</taxon>
    </lineage>
</organism>
<comment type="caution">
    <text evidence="1">The sequence shown here is derived from an EMBL/GenBank/DDBJ whole genome shotgun (WGS) entry which is preliminary data.</text>
</comment>
<name>A0ACA9LZU6_9GLOM</name>
<dbReference type="Proteomes" id="UP000789702">
    <property type="component" value="Unassembled WGS sequence"/>
</dbReference>
<sequence length="42" mass="5093">ELFTDYPANASKIESMRKHVDEFQKERWDTNWNRVVLPLLNT</sequence>
<evidence type="ECO:0000313" key="1">
    <source>
        <dbReference type="EMBL" id="CAG8557166.1"/>
    </source>
</evidence>
<accession>A0ACA9LZU6</accession>
<proteinExistence type="predicted"/>
<keyword evidence="2" id="KW-1185">Reference proteome</keyword>
<evidence type="ECO:0000313" key="2">
    <source>
        <dbReference type="Proteomes" id="UP000789702"/>
    </source>
</evidence>
<protein>
    <submittedName>
        <fullName evidence="1">12201_t:CDS:1</fullName>
    </submittedName>
</protein>
<reference evidence="1" key="1">
    <citation type="submission" date="2021-06" db="EMBL/GenBank/DDBJ databases">
        <authorList>
            <person name="Kallberg Y."/>
            <person name="Tangrot J."/>
            <person name="Rosling A."/>
        </authorList>
    </citation>
    <scope>NUCLEOTIDE SEQUENCE</scope>
    <source>
        <strain evidence="1">IL203A</strain>
    </source>
</reference>